<dbReference type="InterPro" id="IPR008988">
    <property type="entry name" value="Transcriptional_repressor_C"/>
</dbReference>
<feature type="domain" description="Ferrous iron transporter FeoA-like" evidence="2">
    <location>
        <begin position="30"/>
        <end position="108"/>
    </location>
</feature>
<keyword evidence="1" id="KW-0408">Iron</keyword>
<dbReference type="SUPFAM" id="SSF50037">
    <property type="entry name" value="C-terminal domain of transcriptional repressors"/>
    <property type="match status" value="1"/>
</dbReference>
<dbReference type="Pfam" id="PF04023">
    <property type="entry name" value="FeoA"/>
    <property type="match status" value="1"/>
</dbReference>
<comment type="caution">
    <text evidence="3">The sequence shown here is derived from an EMBL/GenBank/DDBJ whole genome shotgun (WGS) entry which is preliminary data.</text>
</comment>
<protein>
    <submittedName>
        <fullName evidence="3">Ferrous iron transport protein A</fullName>
    </submittedName>
</protein>
<accession>A0A7Y8GVR9</accession>
<organism evidence="3 4">
    <name type="scientific">Hydrogenophaga aromaticivorans</name>
    <dbReference type="NCBI Taxonomy" id="2610898"/>
    <lineage>
        <taxon>Bacteria</taxon>
        <taxon>Pseudomonadati</taxon>
        <taxon>Pseudomonadota</taxon>
        <taxon>Betaproteobacteria</taxon>
        <taxon>Burkholderiales</taxon>
        <taxon>Comamonadaceae</taxon>
        <taxon>Hydrogenophaga</taxon>
    </lineage>
</organism>
<dbReference type="GO" id="GO:0046914">
    <property type="term" value="F:transition metal ion binding"/>
    <property type="evidence" value="ECO:0007669"/>
    <property type="project" value="InterPro"/>
</dbReference>
<name>A0A7Y8GVR9_9BURK</name>
<dbReference type="InterPro" id="IPR038157">
    <property type="entry name" value="FeoA_core_dom"/>
</dbReference>
<proteinExistence type="predicted"/>
<dbReference type="Proteomes" id="UP000545507">
    <property type="component" value="Unassembled WGS sequence"/>
</dbReference>
<evidence type="ECO:0000259" key="2">
    <source>
        <dbReference type="SMART" id="SM00899"/>
    </source>
</evidence>
<dbReference type="SMART" id="SM00899">
    <property type="entry name" value="FeoA"/>
    <property type="match status" value="1"/>
</dbReference>
<dbReference type="InterPro" id="IPR007167">
    <property type="entry name" value="Fe-transptr_FeoA-like"/>
</dbReference>
<dbReference type="AlphaFoldDB" id="A0A7Y8GVR9"/>
<evidence type="ECO:0000256" key="1">
    <source>
        <dbReference type="ARBA" id="ARBA00023004"/>
    </source>
</evidence>
<evidence type="ECO:0000313" key="3">
    <source>
        <dbReference type="EMBL" id="NWF45755.1"/>
    </source>
</evidence>
<dbReference type="Gene3D" id="2.30.30.90">
    <property type="match status" value="1"/>
</dbReference>
<sequence length="112" mass="12115">MDVTVSLSTPQAVSWPLPVDDDLAPADRVSALHQGPLHTPGVLQAFAPARDDDSRKTLRRMAEIGFLPGESVRVVSRGWLRGGPIAVRVGQSTFALRAHEAALLQVRWAVKV</sequence>
<reference evidence="3 4" key="1">
    <citation type="submission" date="2019-09" db="EMBL/GenBank/DDBJ databases">
        <title>Hydrogenophaga aromatica sp. nov., isolated from a para-xylene-degrading enrichment culture.</title>
        <authorList>
            <person name="Tancsics A."/>
            <person name="Banerjee S."/>
        </authorList>
    </citation>
    <scope>NUCLEOTIDE SEQUENCE [LARGE SCALE GENOMIC DNA]</scope>
    <source>
        <strain evidence="3 4">D2P1</strain>
    </source>
</reference>
<evidence type="ECO:0000313" key="4">
    <source>
        <dbReference type="Proteomes" id="UP000545507"/>
    </source>
</evidence>
<dbReference type="EMBL" id="VYGV01000007">
    <property type="protein sequence ID" value="NWF45755.1"/>
    <property type="molecule type" value="Genomic_DNA"/>
</dbReference>
<keyword evidence="4" id="KW-1185">Reference proteome</keyword>
<gene>
    <name evidence="3" type="ORF">F3K02_10910</name>
</gene>